<dbReference type="Proteomes" id="UP000323632">
    <property type="component" value="Unassembled WGS sequence"/>
</dbReference>
<keyword evidence="3" id="KW-0216">Detoxification</keyword>
<keyword evidence="4" id="KW-0285">Flavoprotein</keyword>
<dbReference type="CDD" id="cd04730">
    <property type="entry name" value="NPD_like"/>
    <property type="match status" value="1"/>
</dbReference>
<keyword evidence="8 12" id="KW-0503">Monooxygenase</keyword>
<proteinExistence type="inferred from homology"/>
<evidence type="ECO:0000313" key="12">
    <source>
        <dbReference type="EMBL" id="KAA5533513.1"/>
    </source>
</evidence>
<evidence type="ECO:0000256" key="2">
    <source>
        <dbReference type="ARBA" id="ARBA00009881"/>
    </source>
</evidence>
<dbReference type="GO" id="GO:0018580">
    <property type="term" value="F:nitronate monooxygenase activity"/>
    <property type="evidence" value="ECO:0007669"/>
    <property type="project" value="InterPro"/>
</dbReference>
<dbReference type="GO" id="GO:0000166">
    <property type="term" value="F:nucleotide binding"/>
    <property type="evidence" value="ECO:0007669"/>
    <property type="project" value="UniProtKB-KW"/>
</dbReference>
<evidence type="ECO:0000256" key="9">
    <source>
        <dbReference type="ARBA" id="ARBA00031155"/>
    </source>
</evidence>
<evidence type="ECO:0000256" key="7">
    <source>
        <dbReference type="ARBA" id="ARBA00023002"/>
    </source>
</evidence>
<dbReference type="GO" id="GO:0009636">
    <property type="term" value="P:response to toxic substance"/>
    <property type="evidence" value="ECO:0007669"/>
    <property type="project" value="UniProtKB-KW"/>
</dbReference>
<keyword evidence="7" id="KW-0560">Oxidoreductase</keyword>
<sequence length="357" mass="38457">MKYKEFCADFGIRLPIIQAPMAGSDSVKLAIEVARAGGLGSLACALLTPDAIKNAVSEFRNNVPAPVNLNFFCHEMLPADPKRNADWKQKLQPYYEQLGINYNDATPTALRMPFDNEMYKVLEQVKPEIISFHFGLPEPGLLERVKATGAKIISSATTVAEAHWLEARGCDAVIAQGAEAGGHRASFLHSDPRRQVGTIALVPQVVDAVKIPVIAAGGISDARGIAAAFMLGASAVQLGTAYLFCPEAKVSTLYRNRLSTVAADETVITNLFSGRPARGILNRFVEEMGIISADAPAFPYASVYINPLRSKSEELQSNDFLQMWCGQGAELCTAIAARKLTEELMTGALALLGSKNE</sequence>
<comment type="cofactor">
    <cofactor evidence="1">
        <name>FMN</name>
        <dbReference type="ChEBI" id="CHEBI:58210"/>
    </cofactor>
</comment>
<dbReference type="Pfam" id="PF03060">
    <property type="entry name" value="NMO"/>
    <property type="match status" value="1"/>
</dbReference>
<dbReference type="PANTHER" id="PTHR42747:SF3">
    <property type="entry name" value="NITRONATE MONOOXYGENASE-RELATED"/>
    <property type="match status" value="1"/>
</dbReference>
<evidence type="ECO:0000256" key="3">
    <source>
        <dbReference type="ARBA" id="ARBA00022575"/>
    </source>
</evidence>
<dbReference type="FunFam" id="3.20.20.70:FF:000154">
    <property type="entry name" value="Probable nitronate monooxygenase"/>
    <property type="match status" value="1"/>
</dbReference>
<dbReference type="Gene3D" id="3.20.20.70">
    <property type="entry name" value="Aldolase class I"/>
    <property type="match status" value="1"/>
</dbReference>
<evidence type="ECO:0000256" key="11">
    <source>
        <dbReference type="ARBA" id="ARBA00067136"/>
    </source>
</evidence>
<evidence type="ECO:0000256" key="6">
    <source>
        <dbReference type="ARBA" id="ARBA00022741"/>
    </source>
</evidence>
<comment type="catalytic activity">
    <reaction evidence="10">
        <text>3 propionate 3-nitronate + 3 O2 + H2O = 3 3-oxopropanoate + 2 nitrate + nitrite + H2O2 + 3 H(+)</text>
        <dbReference type="Rhea" id="RHEA:57332"/>
        <dbReference type="ChEBI" id="CHEBI:15377"/>
        <dbReference type="ChEBI" id="CHEBI:15378"/>
        <dbReference type="ChEBI" id="CHEBI:15379"/>
        <dbReference type="ChEBI" id="CHEBI:16240"/>
        <dbReference type="ChEBI" id="CHEBI:16301"/>
        <dbReference type="ChEBI" id="CHEBI:17632"/>
        <dbReference type="ChEBI" id="CHEBI:33190"/>
        <dbReference type="ChEBI" id="CHEBI:136067"/>
    </reaction>
</comment>
<evidence type="ECO:0000313" key="13">
    <source>
        <dbReference type="Proteomes" id="UP000323632"/>
    </source>
</evidence>
<evidence type="ECO:0000256" key="1">
    <source>
        <dbReference type="ARBA" id="ARBA00001917"/>
    </source>
</evidence>
<dbReference type="PANTHER" id="PTHR42747">
    <property type="entry name" value="NITRONATE MONOOXYGENASE-RELATED"/>
    <property type="match status" value="1"/>
</dbReference>
<dbReference type="AlphaFoldDB" id="A0A5M6CEV5"/>
<comment type="caution">
    <text evidence="12">The sequence shown here is derived from an EMBL/GenBank/DDBJ whole genome shotgun (WGS) entry which is preliminary data.</text>
</comment>
<name>A0A5M6CEV5_9BACT</name>
<evidence type="ECO:0000256" key="8">
    <source>
        <dbReference type="ARBA" id="ARBA00023033"/>
    </source>
</evidence>
<reference evidence="12 13" key="1">
    <citation type="submission" date="2019-09" db="EMBL/GenBank/DDBJ databases">
        <title>Genome sequence and assembly of Taibaiella sp.</title>
        <authorList>
            <person name="Chhetri G."/>
        </authorList>
    </citation>
    <scope>NUCLEOTIDE SEQUENCE [LARGE SCALE GENOMIC DNA]</scope>
    <source>
        <strain evidence="12 13">KVB11</strain>
    </source>
</reference>
<comment type="similarity">
    <text evidence="2">Belongs to the nitronate monooxygenase family. NMO class I subfamily.</text>
</comment>
<evidence type="ECO:0000256" key="4">
    <source>
        <dbReference type="ARBA" id="ARBA00022630"/>
    </source>
</evidence>
<dbReference type="RefSeq" id="WP_150033260.1">
    <property type="nucleotide sequence ID" value="NZ_VWSH01000003.1"/>
</dbReference>
<evidence type="ECO:0000256" key="10">
    <source>
        <dbReference type="ARBA" id="ARBA00049401"/>
    </source>
</evidence>
<gene>
    <name evidence="12" type="ORF">F0919_13310</name>
</gene>
<keyword evidence="5" id="KW-0288">FMN</keyword>
<keyword evidence="13" id="KW-1185">Reference proteome</keyword>
<keyword evidence="6" id="KW-0547">Nucleotide-binding</keyword>
<organism evidence="12 13">
    <name type="scientific">Taibaiella lutea</name>
    <dbReference type="NCBI Taxonomy" id="2608001"/>
    <lineage>
        <taxon>Bacteria</taxon>
        <taxon>Pseudomonadati</taxon>
        <taxon>Bacteroidota</taxon>
        <taxon>Chitinophagia</taxon>
        <taxon>Chitinophagales</taxon>
        <taxon>Chitinophagaceae</taxon>
        <taxon>Taibaiella</taxon>
    </lineage>
</organism>
<dbReference type="SUPFAM" id="SSF51412">
    <property type="entry name" value="Inosine monophosphate dehydrogenase (IMPDH)"/>
    <property type="match status" value="1"/>
</dbReference>
<dbReference type="InterPro" id="IPR013785">
    <property type="entry name" value="Aldolase_TIM"/>
</dbReference>
<evidence type="ECO:0000256" key="5">
    <source>
        <dbReference type="ARBA" id="ARBA00022643"/>
    </source>
</evidence>
<dbReference type="EMBL" id="VWSH01000003">
    <property type="protein sequence ID" value="KAA5533513.1"/>
    <property type="molecule type" value="Genomic_DNA"/>
</dbReference>
<dbReference type="InterPro" id="IPR004136">
    <property type="entry name" value="NMO"/>
</dbReference>
<protein>
    <recommendedName>
        <fullName evidence="11">Nitronate monooxygenase</fullName>
    </recommendedName>
    <alternativeName>
        <fullName evidence="9">Propionate 3-nitronate monooxygenase</fullName>
    </alternativeName>
</protein>
<accession>A0A5M6CEV5</accession>